<proteinExistence type="inferred from homology"/>
<accession>A0AAD9RD70</accession>
<gene>
    <name evidence="9" type="ORF">KPH14_012786</name>
</gene>
<dbReference type="GO" id="GO:0004518">
    <property type="term" value="F:nuclease activity"/>
    <property type="evidence" value="ECO:0007669"/>
    <property type="project" value="UniProtKB-KW"/>
</dbReference>
<dbReference type="GO" id="GO:0005634">
    <property type="term" value="C:nucleus"/>
    <property type="evidence" value="ECO:0007669"/>
    <property type="project" value="UniProtKB-SubCell"/>
</dbReference>
<comment type="similarity">
    <text evidence="3">Belongs to the HARBI1 family.</text>
</comment>
<organism evidence="9 10">
    <name type="scientific">Odynerus spinipes</name>
    <dbReference type="NCBI Taxonomy" id="1348599"/>
    <lineage>
        <taxon>Eukaryota</taxon>
        <taxon>Metazoa</taxon>
        <taxon>Ecdysozoa</taxon>
        <taxon>Arthropoda</taxon>
        <taxon>Hexapoda</taxon>
        <taxon>Insecta</taxon>
        <taxon>Pterygota</taxon>
        <taxon>Neoptera</taxon>
        <taxon>Endopterygota</taxon>
        <taxon>Hymenoptera</taxon>
        <taxon>Apocrita</taxon>
        <taxon>Aculeata</taxon>
        <taxon>Vespoidea</taxon>
        <taxon>Vespidae</taxon>
        <taxon>Eumeninae</taxon>
        <taxon>Odynerus</taxon>
    </lineage>
</organism>
<evidence type="ECO:0000256" key="1">
    <source>
        <dbReference type="ARBA" id="ARBA00001968"/>
    </source>
</evidence>
<evidence type="ECO:0000256" key="3">
    <source>
        <dbReference type="ARBA" id="ARBA00006958"/>
    </source>
</evidence>
<evidence type="ECO:0000256" key="2">
    <source>
        <dbReference type="ARBA" id="ARBA00004123"/>
    </source>
</evidence>
<evidence type="ECO:0000256" key="7">
    <source>
        <dbReference type="ARBA" id="ARBA00023242"/>
    </source>
</evidence>
<dbReference type="Proteomes" id="UP001258017">
    <property type="component" value="Unassembled WGS sequence"/>
</dbReference>
<dbReference type="AlphaFoldDB" id="A0AAD9RD70"/>
<evidence type="ECO:0000256" key="4">
    <source>
        <dbReference type="ARBA" id="ARBA00022722"/>
    </source>
</evidence>
<sequence length="145" mass="16975">MSMRLPYAFVGDEAFGLAPNMLRPYAGKYLSKYKRVFNYRLSRARRYIECTFGILSNKWRIFHRSIDVGIEFATDIVKCCCVLHNFVRERDGYHFEDTLTVNGLNATNTIHENININRSSNVYRDALSKYFLSDTGQVPWQDEKI</sequence>
<evidence type="ECO:0000313" key="10">
    <source>
        <dbReference type="Proteomes" id="UP001258017"/>
    </source>
</evidence>
<dbReference type="GO" id="GO:0016787">
    <property type="term" value="F:hydrolase activity"/>
    <property type="evidence" value="ECO:0007669"/>
    <property type="project" value="UniProtKB-KW"/>
</dbReference>
<keyword evidence="10" id="KW-1185">Reference proteome</keyword>
<keyword evidence="5" id="KW-0479">Metal-binding</keyword>
<comment type="cofactor">
    <cofactor evidence="1">
        <name>a divalent metal cation</name>
        <dbReference type="ChEBI" id="CHEBI:60240"/>
    </cofactor>
</comment>
<evidence type="ECO:0000256" key="6">
    <source>
        <dbReference type="ARBA" id="ARBA00022801"/>
    </source>
</evidence>
<reference evidence="9" key="1">
    <citation type="submission" date="2021-08" db="EMBL/GenBank/DDBJ databases">
        <authorList>
            <person name="Misof B."/>
            <person name="Oliver O."/>
            <person name="Podsiadlowski L."/>
            <person name="Donath A."/>
            <person name="Peters R."/>
            <person name="Mayer C."/>
            <person name="Rust J."/>
            <person name="Gunkel S."/>
            <person name="Lesny P."/>
            <person name="Martin S."/>
            <person name="Oeyen J.P."/>
            <person name="Petersen M."/>
            <person name="Panagiotis P."/>
            <person name="Wilbrandt J."/>
            <person name="Tanja T."/>
        </authorList>
    </citation>
    <scope>NUCLEOTIDE SEQUENCE</scope>
    <source>
        <strain evidence="9">GBR_01_08_01A</strain>
        <tissue evidence="9">Thorax + abdomen</tissue>
    </source>
</reference>
<evidence type="ECO:0000259" key="8">
    <source>
        <dbReference type="Pfam" id="PF13359"/>
    </source>
</evidence>
<protein>
    <recommendedName>
        <fullName evidence="8">DDE Tnp4 domain-containing protein</fullName>
    </recommendedName>
</protein>
<dbReference type="EMBL" id="JAIFRP010004279">
    <property type="protein sequence ID" value="KAK2577575.1"/>
    <property type="molecule type" value="Genomic_DNA"/>
</dbReference>
<dbReference type="GO" id="GO:0046872">
    <property type="term" value="F:metal ion binding"/>
    <property type="evidence" value="ECO:0007669"/>
    <property type="project" value="UniProtKB-KW"/>
</dbReference>
<reference evidence="9" key="2">
    <citation type="journal article" date="2023" name="Commun. Biol.">
        <title>Intrasexual cuticular hydrocarbon dimorphism in a wasp sheds light on hydrocarbon biosynthesis genes in Hymenoptera.</title>
        <authorList>
            <person name="Moris V.C."/>
            <person name="Podsiadlowski L."/>
            <person name="Martin S."/>
            <person name="Oeyen J.P."/>
            <person name="Donath A."/>
            <person name="Petersen M."/>
            <person name="Wilbrandt J."/>
            <person name="Misof B."/>
            <person name="Liedtke D."/>
            <person name="Thamm M."/>
            <person name="Scheiner R."/>
            <person name="Schmitt T."/>
            <person name="Niehuis O."/>
        </authorList>
    </citation>
    <scope>NUCLEOTIDE SEQUENCE</scope>
    <source>
        <strain evidence="9">GBR_01_08_01A</strain>
    </source>
</reference>
<dbReference type="PANTHER" id="PTHR22930:SF269">
    <property type="entry name" value="NUCLEASE HARBI1-LIKE PROTEIN"/>
    <property type="match status" value="1"/>
</dbReference>
<keyword evidence="7" id="KW-0539">Nucleus</keyword>
<evidence type="ECO:0000313" key="9">
    <source>
        <dbReference type="EMBL" id="KAK2577575.1"/>
    </source>
</evidence>
<dbReference type="InterPro" id="IPR027806">
    <property type="entry name" value="HARBI1_dom"/>
</dbReference>
<comment type="caution">
    <text evidence="9">The sequence shown here is derived from an EMBL/GenBank/DDBJ whole genome shotgun (WGS) entry which is preliminary data.</text>
</comment>
<evidence type="ECO:0000256" key="5">
    <source>
        <dbReference type="ARBA" id="ARBA00022723"/>
    </source>
</evidence>
<dbReference type="InterPro" id="IPR045249">
    <property type="entry name" value="HARBI1-like"/>
</dbReference>
<comment type="subcellular location">
    <subcellularLocation>
        <location evidence="2">Nucleus</location>
    </subcellularLocation>
</comment>
<name>A0AAD9RD70_9HYME</name>
<dbReference type="PANTHER" id="PTHR22930">
    <property type="match status" value="1"/>
</dbReference>
<keyword evidence="6" id="KW-0378">Hydrolase</keyword>
<feature type="domain" description="DDE Tnp4" evidence="8">
    <location>
        <begin position="7"/>
        <end position="85"/>
    </location>
</feature>
<dbReference type="Pfam" id="PF13359">
    <property type="entry name" value="DDE_Tnp_4"/>
    <property type="match status" value="1"/>
</dbReference>
<keyword evidence="4" id="KW-0540">Nuclease</keyword>